<accession>A0ABY0FKL8</accession>
<organism evidence="2 3">
    <name type="scientific">Candidatus Nanosyncoccus nanoralicus</name>
    <dbReference type="NCBI Taxonomy" id="2171996"/>
    <lineage>
        <taxon>Bacteria</taxon>
        <taxon>Candidatus Saccharimonadota</taxon>
        <taxon>Candidatus Nanosyncoccalia</taxon>
        <taxon>Candidatus Nanosyncoccales</taxon>
        <taxon>Candidatus Nanosyncoccaceae</taxon>
        <taxon>Candidatus Nanosyncoccus</taxon>
    </lineage>
</organism>
<feature type="domain" description="Glycosyl transferase family 1" evidence="1">
    <location>
        <begin position="275"/>
        <end position="414"/>
    </location>
</feature>
<comment type="caution">
    <text evidence="2">The sequence shown here is derived from an EMBL/GenBank/DDBJ whole genome shotgun (WGS) entry which is preliminary data.</text>
</comment>
<dbReference type="Pfam" id="PF00534">
    <property type="entry name" value="Glycos_transf_1"/>
    <property type="match status" value="1"/>
</dbReference>
<dbReference type="GO" id="GO:0043750">
    <property type="term" value="F:phosphatidylinositol alpha-mannosyltransferase activity"/>
    <property type="evidence" value="ECO:0007669"/>
    <property type="project" value="UniProtKB-EC"/>
</dbReference>
<dbReference type="EC" id="2.4.1.345" evidence="2"/>
<evidence type="ECO:0000259" key="1">
    <source>
        <dbReference type="Pfam" id="PF00534"/>
    </source>
</evidence>
<protein>
    <submittedName>
        <fullName evidence="2">GDP-mannose-dependent alpha-(1-6)-phosphatidylinositol monomannoside mannosyltransferase</fullName>
        <ecNumber evidence="2">2.4.1.345</ecNumber>
    </submittedName>
</protein>
<dbReference type="RefSeq" id="WP_129603776.1">
    <property type="nucleotide sequence ID" value="NZ_PRLL01000001.1"/>
</dbReference>
<reference evidence="2 3" key="1">
    <citation type="journal article" date="2018" name="bioRxiv">
        <title>Evidence of independent acquisition and adaption of ultra-small bacteria to human hosts across the highly diverse yet reduced genomes of the phylum Saccharibacteria.</title>
        <authorList>
            <person name="McLean J.S."/>
            <person name="Bor B."/>
            <person name="To T.T."/>
            <person name="Liu Q."/>
            <person name="Kearns K.A."/>
            <person name="Solden L.M."/>
            <person name="Wrighton K.C."/>
            <person name="He X."/>
            <person name="Shi W."/>
        </authorList>
    </citation>
    <scope>NUCLEOTIDE SEQUENCE [LARGE SCALE GENOMIC DNA]</scope>
    <source>
        <strain evidence="2 3">TM7_KMM_G3_1_HOT_351</strain>
    </source>
</reference>
<reference evidence="2 3" key="2">
    <citation type="journal article" date="2020" name="Cell Rep.">
        <title>Acquisition and Adaptation of Ultra-small Parasitic Reduced Genome Bacteria to Mammalian Hosts.</title>
        <authorList>
            <person name="McLean J.S."/>
            <person name="Bor B."/>
            <person name="Kerns K.A."/>
            <person name="Liu Q."/>
            <person name="To T.T."/>
            <person name="Solden L."/>
            <person name="Hendrickson E.L."/>
            <person name="Wrighton K."/>
            <person name="Shi W."/>
            <person name="He X."/>
        </authorList>
    </citation>
    <scope>NUCLEOTIDE SEQUENCE [LARGE SCALE GENOMIC DNA]</scope>
    <source>
        <strain evidence="2 3">TM7_KMM_G3_1_HOT_351</strain>
    </source>
</reference>
<keyword evidence="2" id="KW-0808">Transferase</keyword>
<sequence length="487" mass="55578">MMSAPSNRNPKGSHHDFAHQFKDRNLKVALVCDWLTVVGGAEQVLREIHHLFPHAPIYTSQYRPKKIDWFKGAEVKTGWLNFLPAFTRRFIAPLRQSYFKNLDLTAYDLVISVSGCDAKYVKTRPGTHFCYCHVPTQYYWGKSEEYQKDPGFGPLNIIVRPIFKLLLPRLRKKDLEAAARPDFYITISDFAKNEIKKFYKREAKVIFPPVNTVNFSEVAEYKNIRQGNCQIIEQHKNKKSQINQKSHETIKTTKSQIEQNIYHTTKLNENQIKLVENSPNNGQYFINFSRQVGWKRLDLAISACIESKQPLVLIGDGPEHQKLLQLSKTHSDLITLHSTLPQSELKEYLKNAKAFIFPSEEPFGIAPVEALAAGCPVIAFNKGGAKDYIKDGKNGLFFESQTVNSLVSAIKKFNQLSQISADSKIALQKASQENQTSHSSLLSPLEISKTAEKFSNLHFKEQLEAYLAQTISATEVQFQQEHTNQER</sequence>
<evidence type="ECO:0000313" key="3">
    <source>
        <dbReference type="Proteomes" id="UP001191004"/>
    </source>
</evidence>
<gene>
    <name evidence="2" type="primary">pimB</name>
    <name evidence="2" type="ORF">G3KMM_00018</name>
</gene>
<keyword evidence="3" id="KW-1185">Reference proteome</keyword>
<dbReference type="SUPFAM" id="SSF53756">
    <property type="entry name" value="UDP-Glycosyltransferase/glycogen phosphorylase"/>
    <property type="match status" value="1"/>
</dbReference>
<keyword evidence="2" id="KW-0328">Glycosyltransferase</keyword>
<dbReference type="Proteomes" id="UP001191004">
    <property type="component" value="Unassembled WGS sequence"/>
</dbReference>
<proteinExistence type="predicted"/>
<dbReference type="PANTHER" id="PTHR45947:SF3">
    <property type="entry name" value="SULFOQUINOVOSYL TRANSFERASE SQD2"/>
    <property type="match status" value="1"/>
</dbReference>
<name>A0ABY0FKL8_9BACT</name>
<dbReference type="Gene3D" id="3.40.50.2000">
    <property type="entry name" value="Glycogen Phosphorylase B"/>
    <property type="match status" value="1"/>
</dbReference>
<evidence type="ECO:0000313" key="2">
    <source>
        <dbReference type="EMBL" id="RYC73978.1"/>
    </source>
</evidence>
<dbReference type="EMBL" id="PRLL01000001">
    <property type="protein sequence ID" value="RYC73978.1"/>
    <property type="molecule type" value="Genomic_DNA"/>
</dbReference>
<dbReference type="InterPro" id="IPR050194">
    <property type="entry name" value="Glycosyltransferase_grp1"/>
</dbReference>
<dbReference type="InterPro" id="IPR001296">
    <property type="entry name" value="Glyco_trans_1"/>
</dbReference>
<dbReference type="PANTHER" id="PTHR45947">
    <property type="entry name" value="SULFOQUINOVOSYL TRANSFERASE SQD2"/>
    <property type="match status" value="1"/>
</dbReference>